<dbReference type="NCBIfam" id="TIGR00021">
    <property type="entry name" value="rpiA"/>
    <property type="match status" value="1"/>
</dbReference>
<evidence type="ECO:0000256" key="2">
    <source>
        <dbReference type="ARBA" id="ARBA00023235"/>
    </source>
</evidence>
<dbReference type="HAMAP" id="MF_00170">
    <property type="entry name" value="Rib_5P_isom_A"/>
    <property type="match status" value="1"/>
</dbReference>
<feature type="binding site" evidence="3">
    <location>
        <begin position="31"/>
        <end position="34"/>
    </location>
    <ligand>
        <name>substrate</name>
    </ligand>
</feature>
<comment type="function">
    <text evidence="3">Catalyzes the reversible conversion of ribose-5-phosphate to ribulose 5-phosphate.</text>
</comment>
<dbReference type="InterPro" id="IPR050262">
    <property type="entry name" value="Ribose-5P_isomerase"/>
</dbReference>
<dbReference type="AlphaFoldDB" id="A0A6B8M949"/>
<dbReference type="PANTHER" id="PTHR43748:SF3">
    <property type="entry name" value="RIBOSE-5-PHOSPHATE ISOMERASE 3, CHLOROPLASTIC-RELATED"/>
    <property type="match status" value="1"/>
</dbReference>
<dbReference type="InterPro" id="IPR004788">
    <property type="entry name" value="Ribose5P_isomerase_type_A"/>
</dbReference>
<dbReference type="NCBIfam" id="NF001924">
    <property type="entry name" value="PRK00702.1"/>
    <property type="match status" value="1"/>
</dbReference>
<dbReference type="GO" id="GO:0009052">
    <property type="term" value="P:pentose-phosphate shunt, non-oxidative branch"/>
    <property type="evidence" value="ECO:0007669"/>
    <property type="project" value="UniProtKB-UniRule"/>
</dbReference>
<dbReference type="Proteomes" id="UP000422569">
    <property type="component" value="Chromosome"/>
</dbReference>
<dbReference type="InterPro" id="IPR037171">
    <property type="entry name" value="NagB/RpiA_transferase-like"/>
</dbReference>
<reference evidence="4 5" key="1">
    <citation type="submission" date="2019-09" db="EMBL/GenBank/DDBJ databases">
        <title>Isolation and complete genome sequencing of Methylocystis species.</title>
        <authorList>
            <person name="Rumah B.L."/>
            <person name="Stead C.E."/>
            <person name="Stevens B.C."/>
            <person name="Minton N.P."/>
            <person name="Grosse-Honebrink A."/>
            <person name="Zhang Y."/>
        </authorList>
    </citation>
    <scope>NUCLEOTIDE SEQUENCE [LARGE SCALE GENOMIC DNA]</scope>
    <source>
        <strain evidence="4 5">BRCS2</strain>
    </source>
</reference>
<dbReference type="PANTHER" id="PTHR43748">
    <property type="entry name" value="RIBOSE-5-PHOSPHATE ISOMERASE 3, CHLOROPLASTIC-RELATED"/>
    <property type="match status" value="1"/>
</dbReference>
<comment type="pathway">
    <text evidence="3">Carbohydrate degradation; pentose phosphate pathway; D-ribose 5-phosphate from D-ribulose 5-phosphate (non-oxidative stage): step 1/1.</text>
</comment>
<dbReference type="Gene3D" id="3.40.50.1360">
    <property type="match status" value="1"/>
</dbReference>
<comment type="catalytic activity">
    <reaction evidence="1 3">
        <text>aldehydo-D-ribose 5-phosphate = D-ribulose 5-phosphate</text>
        <dbReference type="Rhea" id="RHEA:14657"/>
        <dbReference type="ChEBI" id="CHEBI:58121"/>
        <dbReference type="ChEBI" id="CHEBI:58273"/>
        <dbReference type="EC" id="5.3.1.6"/>
    </reaction>
</comment>
<proteinExistence type="inferred from homology"/>
<feature type="binding site" evidence="3">
    <location>
        <begin position="86"/>
        <end position="89"/>
    </location>
    <ligand>
        <name>substrate</name>
    </ligand>
</feature>
<evidence type="ECO:0000313" key="5">
    <source>
        <dbReference type="Proteomes" id="UP000422569"/>
    </source>
</evidence>
<accession>A0A6B8M949</accession>
<dbReference type="RefSeq" id="WP_016918218.1">
    <property type="nucleotide sequence ID" value="NZ_CP044331.1"/>
</dbReference>
<dbReference type="InterPro" id="IPR020672">
    <property type="entry name" value="Ribose5P_isomerase_typA_subgr"/>
</dbReference>
<protein>
    <recommendedName>
        <fullName evidence="3">Ribose-5-phosphate isomerase A</fullName>
        <ecNumber evidence="3">5.3.1.6</ecNumber>
    </recommendedName>
    <alternativeName>
        <fullName evidence="3">Phosphoriboisomerase A</fullName>
        <shortName evidence="3">PRI</shortName>
    </alternativeName>
</protein>
<feature type="binding site" evidence="3">
    <location>
        <position position="126"/>
    </location>
    <ligand>
        <name>substrate</name>
    </ligand>
</feature>
<dbReference type="SUPFAM" id="SSF100950">
    <property type="entry name" value="NagB/RpiA/CoA transferase-like"/>
    <property type="match status" value="1"/>
</dbReference>
<comment type="subunit">
    <text evidence="3">Homodimer.</text>
</comment>
<dbReference type="Gene3D" id="3.30.70.260">
    <property type="match status" value="1"/>
</dbReference>
<name>A0A6B8M949_9HYPH</name>
<keyword evidence="2 3" id="KW-0413">Isomerase</keyword>
<evidence type="ECO:0000313" key="4">
    <source>
        <dbReference type="EMBL" id="QGM97823.1"/>
    </source>
</evidence>
<dbReference type="GO" id="GO:0004751">
    <property type="term" value="F:ribose-5-phosphate isomerase activity"/>
    <property type="evidence" value="ECO:0007669"/>
    <property type="project" value="UniProtKB-UniRule"/>
</dbReference>
<dbReference type="UniPathway" id="UPA00115">
    <property type="reaction ID" value="UER00412"/>
</dbReference>
<sequence>MTPPSADAMKRAAAAAALESVAHGMRLGLGTGSTAAHFVDLLGARVREGLEVVGVPTSERTRLQAEKLGIKLSTLDETPELDLTIDGADEFDASLRLVKGGGGALLREKIVAAASKRMFVIADATKEVATLGAFPLPVEIDRFGARSTRLHIERVARGLGLEGPITLRMAAPDAPYLTDGGHYIYDCAFSAIDEPETLAQRLESIPGVVDHGLFIGLATAIFVAGASGVRIIGDVTGGGL</sequence>
<gene>
    <name evidence="3 4" type="primary">rpiA</name>
    <name evidence="4" type="ORF">F7D14_10325</name>
</gene>
<feature type="binding site" evidence="3">
    <location>
        <begin position="99"/>
        <end position="102"/>
    </location>
    <ligand>
        <name>substrate</name>
    </ligand>
</feature>
<dbReference type="CDD" id="cd01398">
    <property type="entry name" value="RPI_A"/>
    <property type="match status" value="1"/>
</dbReference>
<dbReference type="EMBL" id="CP044331">
    <property type="protein sequence ID" value="QGM97823.1"/>
    <property type="molecule type" value="Genomic_DNA"/>
</dbReference>
<dbReference type="EC" id="5.3.1.6" evidence="3"/>
<keyword evidence="5" id="KW-1185">Reference proteome</keyword>
<comment type="similarity">
    <text evidence="3">Belongs to the ribose 5-phosphate isomerase family.</text>
</comment>
<dbReference type="KEGG" id="mpar:F7D14_10325"/>
<dbReference type="SUPFAM" id="SSF75445">
    <property type="entry name" value="D-ribose-5-phosphate isomerase (RpiA), lid domain"/>
    <property type="match status" value="1"/>
</dbReference>
<evidence type="ECO:0000256" key="3">
    <source>
        <dbReference type="HAMAP-Rule" id="MF_00170"/>
    </source>
</evidence>
<feature type="active site" description="Proton acceptor" evidence="3">
    <location>
        <position position="108"/>
    </location>
</feature>
<dbReference type="Pfam" id="PF06026">
    <property type="entry name" value="Rib_5-P_isom_A"/>
    <property type="match status" value="1"/>
</dbReference>
<organism evidence="4 5">
    <name type="scientific">Methylocystis parvus</name>
    <dbReference type="NCBI Taxonomy" id="134"/>
    <lineage>
        <taxon>Bacteria</taxon>
        <taxon>Pseudomonadati</taxon>
        <taxon>Pseudomonadota</taxon>
        <taxon>Alphaproteobacteria</taxon>
        <taxon>Hyphomicrobiales</taxon>
        <taxon>Methylocystaceae</taxon>
        <taxon>Methylocystis</taxon>
    </lineage>
</organism>
<evidence type="ECO:0000256" key="1">
    <source>
        <dbReference type="ARBA" id="ARBA00001713"/>
    </source>
</evidence>
<dbReference type="FunFam" id="3.40.50.1360:FF:000001">
    <property type="entry name" value="Ribose-5-phosphate isomerase A"/>
    <property type="match status" value="1"/>
</dbReference>